<evidence type="ECO:0000256" key="1">
    <source>
        <dbReference type="SAM" id="Phobius"/>
    </source>
</evidence>
<feature type="transmembrane region" description="Helical" evidence="1">
    <location>
        <begin position="123"/>
        <end position="146"/>
    </location>
</feature>
<keyword evidence="1" id="KW-0812">Transmembrane</keyword>
<evidence type="ECO:0000259" key="2">
    <source>
        <dbReference type="Pfam" id="PF09335"/>
    </source>
</evidence>
<evidence type="ECO:0000313" key="4">
    <source>
        <dbReference type="Proteomes" id="UP000248925"/>
    </source>
</evidence>
<name>A0A2W4F1V9_9HYPH</name>
<dbReference type="EMBL" id="PCDP01000003">
    <property type="protein sequence ID" value="PZM16213.1"/>
    <property type="molecule type" value="Genomic_DNA"/>
</dbReference>
<keyword evidence="4" id="KW-1185">Reference proteome</keyword>
<sequence length="185" mass="20239">MSFEPLIAQYGLLAVFIGAAIEGETVVFLGGVLSHRHLLPYWAVALAASMGSFCADQIFFFAGRYARQYPTVQAVLRKPAFVRVHELLERYPTGFIFAFRFLYGLRTISPIAIGTSKVTTAKFVTLNALAALIWGPFISGLGYVFGQSIEQAMGFLPLHQHVLVSLAAVVLVLVAVVAIRKYKLA</sequence>
<dbReference type="AlphaFoldDB" id="A0A2W4F1V9"/>
<dbReference type="GO" id="GO:0005886">
    <property type="term" value="C:plasma membrane"/>
    <property type="evidence" value="ECO:0007669"/>
    <property type="project" value="TreeGrafter"/>
</dbReference>
<reference evidence="3 4" key="1">
    <citation type="journal article" date="2018" name="Sci. Rep.">
        <title>Rhizobium tumorigenes sp. nov., a novel plant tumorigenic bacterium isolated from cane gall tumors on thornless blackberry.</title>
        <authorList>
            <person name="Kuzmanovi N."/>
            <person name="Smalla K."/>
            <person name="Gronow S."/>
            <person name="PuBawska J."/>
        </authorList>
    </citation>
    <scope>NUCLEOTIDE SEQUENCE [LARGE SCALE GENOMIC DNA]</scope>
    <source>
        <strain evidence="3 4">CCBAU 85046</strain>
    </source>
</reference>
<dbReference type="InterPro" id="IPR051311">
    <property type="entry name" value="DedA_domain"/>
</dbReference>
<gene>
    <name evidence="3" type="ORF">CPY51_04310</name>
</gene>
<dbReference type="Pfam" id="PF09335">
    <property type="entry name" value="VTT_dom"/>
    <property type="match status" value="1"/>
</dbReference>
<dbReference type="RefSeq" id="WP_111158816.1">
    <property type="nucleotide sequence ID" value="NZ_PCDP01000003.1"/>
</dbReference>
<feature type="transmembrane region" description="Helical" evidence="1">
    <location>
        <begin position="12"/>
        <end position="33"/>
    </location>
</feature>
<feature type="transmembrane region" description="Helical" evidence="1">
    <location>
        <begin position="158"/>
        <end position="179"/>
    </location>
</feature>
<evidence type="ECO:0000313" key="3">
    <source>
        <dbReference type="EMBL" id="PZM16213.1"/>
    </source>
</evidence>
<keyword evidence="1" id="KW-0472">Membrane</keyword>
<feature type="transmembrane region" description="Helical" evidence="1">
    <location>
        <begin position="39"/>
        <end position="62"/>
    </location>
</feature>
<protein>
    <submittedName>
        <fullName evidence="3">DedA family protein</fullName>
    </submittedName>
</protein>
<keyword evidence="1" id="KW-1133">Transmembrane helix</keyword>
<comment type="caution">
    <text evidence="3">The sequence shown here is derived from an EMBL/GenBank/DDBJ whole genome shotgun (WGS) entry which is preliminary data.</text>
</comment>
<feature type="domain" description="VTT" evidence="2">
    <location>
        <begin position="23"/>
        <end position="143"/>
    </location>
</feature>
<proteinExistence type="predicted"/>
<dbReference type="Proteomes" id="UP000248925">
    <property type="component" value="Unassembled WGS sequence"/>
</dbReference>
<dbReference type="PANTHER" id="PTHR42709:SF2">
    <property type="entry name" value="INNER MEMBRANE PROTEIN YOHD"/>
    <property type="match status" value="1"/>
</dbReference>
<accession>A0A2W4F1V9</accession>
<dbReference type="InterPro" id="IPR032816">
    <property type="entry name" value="VTT_dom"/>
</dbReference>
<dbReference type="OrthoDB" id="948134at2"/>
<organism evidence="3 4">
    <name type="scientific">Rhizobium tubonense</name>
    <dbReference type="NCBI Taxonomy" id="484088"/>
    <lineage>
        <taxon>Bacteria</taxon>
        <taxon>Pseudomonadati</taxon>
        <taxon>Pseudomonadota</taxon>
        <taxon>Alphaproteobacteria</taxon>
        <taxon>Hyphomicrobiales</taxon>
        <taxon>Rhizobiaceae</taxon>
        <taxon>Rhizobium/Agrobacterium group</taxon>
        <taxon>Rhizobium</taxon>
    </lineage>
</organism>
<dbReference type="PANTHER" id="PTHR42709">
    <property type="entry name" value="ALKALINE PHOSPHATASE LIKE PROTEIN"/>
    <property type="match status" value="1"/>
</dbReference>